<keyword evidence="22" id="KW-0175">Coiled coil</keyword>
<dbReference type="GO" id="GO:0046872">
    <property type="term" value="F:metal ion binding"/>
    <property type="evidence" value="ECO:0007669"/>
    <property type="project" value="UniProtKB-KW"/>
</dbReference>
<evidence type="ECO:0000256" key="5">
    <source>
        <dbReference type="ARBA" id="ARBA00018201"/>
    </source>
</evidence>
<dbReference type="CDD" id="cd11300">
    <property type="entry name" value="Fut8_like"/>
    <property type="match status" value="1"/>
</dbReference>
<dbReference type="InterPro" id="IPR036028">
    <property type="entry name" value="SH3-like_dom_sf"/>
</dbReference>
<dbReference type="InterPro" id="IPR045573">
    <property type="entry name" value="Fut8_N_cat"/>
</dbReference>
<feature type="region of interest" description="Important for donor substrate binding" evidence="21">
    <location>
        <begin position="363"/>
        <end position="364"/>
    </location>
</feature>
<evidence type="ECO:0000256" key="1">
    <source>
        <dbReference type="ARBA" id="ARBA00001968"/>
    </source>
</evidence>
<dbReference type="Gene3D" id="1.10.287.1060">
    <property type="entry name" value="ESAT-6-like"/>
    <property type="match status" value="1"/>
</dbReference>
<evidence type="ECO:0000256" key="23">
    <source>
        <dbReference type="SAM" id="Phobius"/>
    </source>
</evidence>
<dbReference type="FunFam" id="3.40.50.11350:FF:000001">
    <property type="entry name" value="Alpha-(1,6)-fucosyltransferase"/>
    <property type="match status" value="1"/>
</dbReference>
<comment type="cofactor">
    <cofactor evidence="1">
        <name>a divalent metal cation</name>
        <dbReference type="ChEBI" id="CHEBI:60240"/>
    </cofactor>
</comment>
<dbReference type="GO" id="GO:0006487">
    <property type="term" value="P:protein N-linked glycosylation"/>
    <property type="evidence" value="ECO:0007669"/>
    <property type="project" value="TreeGrafter"/>
</dbReference>
<dbReference type="GO" id="GO:0008424">
    <property type="term" value="F:glycoprotein 6-alpha-L-fucosyltransferase activity"/>
    <property type="evidence" value="ECO:0007669"/>
    <property type="project" value="UniProtKB-EC"/>
</dbReference>
<dbReference type="Proteomes" id="UP000801492">
    <property type="component" value="Unassembled WGS sequence"/>
</dbReference>
<evidence type="ECO:0000256" key="9">
    <source>
        <dbReference type="ARBA" id="ARBA00022692"/>
    </source>
</evidence>
<comment type="catalytic activity">
    <reaction evidence="19">
        <text>N(4)-{beta-D-GlcNAc-(1-&gt;2)-alpha-D-Man-(1-&gt;3)-[beta-D-GlcNAc-(1-&gt;2)-alpha-D-Man-(1-&gt;6)]-beta-D-Man-(1-&gt;4)-beta-D-GlcNAc-(1-&gt;4)-beta-D-GlcNAc}-L-asparaginyl-[protein] + GDP-beta-L-fucose = an N(4)-{beta-D-GlcNAc-(1-&gt;2)-alpha-D-Man-(1-&gt;3)-[beta-D-GlcNAc-(1-&gt;2)-alpha-D-Man-(1-&gt;6)]-beta-D-Man-(1-&gt;4)-beta-D-GlcNAc-(1-&gt;4)-[alpha-L-Fuc-(1-&gt;6)]-beta-D-GlcNAc}-L-asparaginyl-[protein] + GDP + H(+)</text>
        <dbReference type="Rhea" id="RHEA:12985"/>
        <dbReference type="Rhea" id="RHEA-COMP:13526"/>
        <dbReference type="Rhea" id="RHEA-COMP:13532"/>
        <dbReference type="ChEBI" id="CHEBI:15378"/>
        <dbReference type="ChEBI" id="CHEBI:57273"/>
        <dbReference type="ChEBI" id="CHEBI:58189"/>
        <dbReference type="ChEBI" id="CHEBI:60651"/>
        <dbReference type="ChEBI" id="CHEBI:137207"/>
        <dbReference type="EC" id="2.4.1.68"/>
    </reaction>
</comment>
<comment type="pathway">
    <text evidence="3">Protein modification; protein glycosylation.</text>
</comment>
<evidence type="ECO:0000256" key="12">
    <source>
        <dbReference type="ARBA" id="ARBA00022989"/>
    </source>
</evidence>
<evidence type="ECO:0000256" key="7">
    <source>
        <dbReference type="ARBA" id="ARBA00022676"/>
    </source>
</evidence>
<keyword evidence="27" id="KW-1185">Reference proteome</keyword>
<evidence type="ECO:0000256" key="6">
    <source>
        <dbReference type="ARBA" id="ARBA00022443"/>
    </source>
</evidence>
<dbReference type="PANTHER" id="PTHR13132:SF29">
    <property type="entry name" value="ALPHA-(1,6)-FUCOSYLTRANSFERASE"/>
    <property type="match status" value="1"/>
</dbReference>
<evidence type="ECO:0000256" key="21">
    <source>
        <dbReference type="PROSITE-ProRule" id="PRU00992"/>
    </source>
</evidence>
<comment type="subcellular location">
    <subcellularLocation>
        <location evidence="2">Golgi apparatus</location>
        <location evidence="2">Golgi stack membrane</location>
        <topology evidence="2">Single-pass type II membrane protein</topology>
    </subcellularLocation>
</comment>
<evidence type="ECO:0000256" key="17">
    <source>
        <dbReference type="ARBA" id="ARBA00030648"/>
    </source>
</evidence>
<accession>A0A8K0G5Z5</accession>
<proteinExistence type="inferred from homology"/>
<evidence type="ECO:0000256" key="20">
    <source>
        <dbReference type="PROSITE-ProRule" id="PRU00192"/>
    </source>
</evidence>
<evidence type="ECO:0000256" key="4">
    <source>
        <dbReference type="ARBA" id="ARBA00012660"/>
    </source>
</evidence>
<dbReference type="Pfam" id="PF13613">
    <property type="entry name" value="HTH_Tnp_4"/>
    <property type="match status" value="1"/>
</dbReference>
<reference evidence="26" key="1">
    <citation type="submission" date="2019-08" db="EMBL/GenBank/DDBJ databases">
        <title>The genome of the North American firefly Photinus pyralis.</title>
        <authorList>
            <consortium name="Photinus pyralis genome working group"/>
            <person name="Fallon T.R."/>
            <person name="Sander Lower S.E."/>
            <person name="Weng J.-K."/>
        </authorList>
    </citation>
    <scope>NUCLEOTIDE SEQUENCE</scope>
    <source>
        <strain evidence="26">TRF0915ILg1</strain>
        <tissue evidence="26">Whole body</tissue>
    </source>
</reference>
<dbReference type="PROSITE" id="PS51659">
    <property type="entry name" value="GT23"/>
    <property type="match status" value="1"/>
</dbReference>
<evidence type="ECO:0000256" key="3">
    <source>
        <dbReference type="ARBA" id="ARBA00004922"/>
    </source>
</evidence>
<evidence type="ECO:0000256" key="2">
    <source>
        <dbReference type="ARBA" id="ARBA00004447"/>
    </source>
</evidence>
<dbReference type="Pfam" id="PF13359">
    <property type="entry name" value="DDE_Tnp_4"/>
    <property type="match status" value="1"/>
</dbReference>
<dbReference type="GO" id="GO:0032580">
    <property type="term" value="C:Golgi cisterna membrane"/>
    <property type="evidence" value="ECO:0007669"/>
    <property type="project" value="UniProtKB-SubCell"/>
</dbReference>
<dbReference type="SUPFAM" id="SSF50044">
    <property type="entry name" value="SH3-domain"/>
    <property type="match status" value="1"/>
</dbReference>
<dbReference type="InterPro" id="IPR027350">
    <property type="entry name" value="GT23_dom"/>
</dbReference>
<gene>
    <name evidence="26" type="ORF">ILUMI_19332</name>
</gene>
<evidence type="ECO:0000256" key="8">
    <source>
        <dbReference type="ARBA" id="ARBA00022679"/>
    </source>
</evidence>
<dbReference type="Gene3D" id="3.40.50.11350">
    <property type="match status" value="1"/>
</dbReference>
<evidence type="ECO:0000259" key="25">
    <source>
        <dbReference type="PROSITE" id="PS51659"/>
    </source>
</evidence>
<evidence type="ECO:0000256" key="22">
    <source>
        <dbReference type="SAM" id="Coils"/>
    </source>
</evidence>
<dbReference type="Gene3D" id="2.30.30.40">
    <property type="entry name" value="SH3 Domains"/>
    <property type="match status" value="1"/>
</dbReference>
<keyword evidence="7 21" id="KW-0328">Glycosyltransferase</keyword>
<evidence type="ECO:0000256" key="15">
    <source>
        <dbReference type="ARBA" id="ARBA00023157"/>
    </source>
</evidence>
<keyword evidence="6 20" id="KW-0728">SH3 domain</keyword>
<keyword evidence="12 23" id="KW-1133">Transmembrane helix</keyword>
<evidence type="ECO:0000259" key="24">
    <source>
        <dbReference type="PROSITE" id="PS50002"/>
    </source>
</evidence>
<keyword evidence="10" id="KW-0479">Metal-binding</keyword>
<evidence type="ECO:0000256" key="10">
    <source>
        <dbReference type="ARBA" id="ARBA00022723"/>
    </source>
</evidence>
<keyword evidence="8 21" id="KW-0808">Transferase</keyword>
<feature type="transmembrane region" description="Helical" evidence="23">
    <location>
        <begin position="21"/>
        <end position="39"/>
    </location>
</feature>
<evidence type="ECO:0000256" key="16">
    <source>
        <dbReference type="ARBA" id="ARBA00030434"/>
    </source>
</evidence>
<dbReference type="InterPro" id="IPR027805">
    <property type="entry name" value="Transposase_HTH_dom"/>
</dbReference>
<dbReference type="InterPro" id="IPR027806">
    <property type="entry name" value="HARBI1_dom"/>
</dbReference>
<comment type="caution">
    <text evidence="26">The sequence shown here is derived from an EMBL/GenBank/DDBJ whole genome shotgun (WGS) entry which is preliminary data.</text>
</comment>
<keyword evidence="9 23" id="KW-0812">Transmembrane</keyword>
<feature type="domain" description="SH3" evidence="24">
    <location>
        <begin position="500"/>
        <end position="561"/>
    </location>
</feature>
<evidence type="ECO:0000256" key="19">
    <source>
        <dbReference type="ARBA" id="ARBA00093238"/>
    </source>
</evidence>
<protein>
    <recommendedName>
        <fullName evidence="5">Alpha-(1,6)-fucosyltransferase</fullName>
        <ecNumber evidence="4">2.4.1.68</ecNumber>
    </recommendedName>
    <alternativeName>
        <fullName evidence="16">GDP-L-Fuc:N-acetyl-beta-D-glucosaminide alpha1,6-fucosyltransferase</fullName>
    </alternativeName>
    <alternativeName>
        <fullName evidence="18">GDP-fucose--glycoprotein fucosyltransferase</fullName>
    </alternativeName>
    <alternativeName>
        <fullName evidence="17">Glycoprotein 6-alpha-L-fucosyltransferase</fullName>
    </alternativeName>
</protein>
<dbReference type="Pfam" id="PF19745">
    <property type="entry name" value="FUT8_N_cat"/>
    <property type="match status" value="1"/>
</dbReference>
<name>A0A8K0G5Z5_IGNLU</name>
<dbReference type="PANTHER" id="PTHR13132">
    <property type="entry name" value="ALPHA- 1,6 -FUCOSYLTRANSFERASE"/>
    <property type="match status" value="1"/>
</dbReference>
<comment type="similarity">
    <text evidence="21">Belongs to the glycosyltransferase 23 family.</text>
</comment>
<dbReference type="InterPro" id="IPR001452">
    <property type="entry name" value="SH3_domain"/>
</dbReference>
<evidence type="ECO:0000256" key="18">
    <source>
        <dbReference type="ARBA" id="ARBA00032208"/>
    </source>
</evidence>
<dbReference type="EC" id="2.4.1.68" evidence="4"/>
<keyword evidence="15" id="KW-1015">Disulfide bond</keyword>
<evidence type="ECO:0000256" key="11">
    <source>
        <dbReference type="ARBA" id="ARBA00022968"/>
    </source>
</evidence>
<keyword evidence="11" id="KW-0735">Signal-anchor</keyword>
<dbReference type="EMBL" id="VTPC01086188">
    <property type="protein sequence ID" value="KAF2886843.1"/>
    <property type="molecule type" value="Genomic_DNA"/>
</dbReference>
<dbReference type="PROSITE" id="PS50002">
    <property type="entry name" value="SH3"/>
    <property type="match status" value="1"/>
</dbReference>
<evidence type="ECO:0000313" key="26">
    <source>
        <dbReference type="EMBL" id="KAF2886843.1"/>
    </source>
</evidence>
<dbReference type="FunFam" id="2.30.30.40:FF:000070">
    <property type="entry name" value="Alpha-(1,6)-fucosyltransferase"/>
    <property type="match status" value="1"/>
</dbReference>
<dbReference type="AlphaFoldDB" id="A0A8K0G5Z5"/>
<keyword evidence="14 23" id="KW-0472">Membrane</keyword>
<dbReference type="CDD" id="cd11792">
    <property type="entry name" value="SH3_Fut8"/>
    <property type="match status" value="1"/>
</dbReference>
<sequence>MDIILKQQRFLQGNRLLALRLLVLLVIIVPVLIILKFFATEINVVKLLNNALEDIDILRKRNLELQKELENLKIDQQQVLKNFQHHQADEFVRNDNVGYVVQKEDLNAEYEIVRRRIINNIKELRSFIDSEIIKLQQQPNVTIPELLPSLQHILDLVAQHTRWLLRNMDKLAEADGYATWRKKEVSKLNNLVQRRFFHLQNPPDCKKVKKIVCDLRPHNSFGGQVHRIVFCFIVAYKTQRTLILKPDNWYYSQGRWNDVFKPISNTCIDFNGEDFTNWPKDNHTQVLDLPPIHHILPTPSYLPLAIPEDLALRLVRLHDNPIVWWIGQILKFVYRPNQKTAAFLQNASGNLGFKRPIVGVHVRRTDKIGTEAKYHSIEEYMSAVDEYYNQLQLKENVDKRRIYLATDDPEVITKARNEYPHYEILGNSAIAKTASVDNRCFITALKGIILDLHMLSMSDFLVCTFSSQVCRLAYEIMQNYFPDASAKVTSLDDIYYFAGQSFNFRTAIMAHDSNRFGEIQLLPGDLVSIDGNHWNGYSKGRNLRTNQTGLFPSFKVRNKVVTAKFPTYSELYNNHRQQNDEKKREGQPSVKTFNDLLNRIQERIKKQDTLLRESVSAKDRLIITLRYLATGETMKSLSYSFRVGHSTISNIIPEVCTAVYDNLKTEFLKMREISVPFVILADAAFPLAYNILKPFPFRNITWEQRIFNYRLSRARRVVENAFGILTNRFRIFLTTISLNPDKVRLIVLTCVALHNYLLTRKTSNVAEIDTDRRFTFKYGLSQQGGNHATRQAMNTRKEFMAYFNGGWCSAMAR</sequence>
<dbReference type="InterPro" id="IPR035653">
    <property type="entry name" value="Fut8_SH3"/>
</dbReference>
<feature type="coiled-coil region" evidence="22">
    <location>
        <begin position="48"/>
        <end position="82"/>
    </location>
</feature>
<evidence type="ECO:0000256" key="13">
    <source>
        <dbReference type="ARBA" id="ARBA00023034"/>
    </source>
</evidence>
<evidence type="ECO:0000256" key="14">
    <source>
        <dbReference type="ARBA" id="ARBA00023136"/>
    </source>
</evidence>
<feature type="domain" description="GT23" evidence="25">
    <location>
        <begin position="207"/>
        <end position="491"/>
    </location>
</feature>
<evidence type="ECO:0000313" key="27">
    <source>
        <dbReference type="Proteomes" id="UP000801492"/>
    </source>
</evidence>
<organism evidence="26 27">
    <name type="scientific">Ignelater luminosus</name>
    <name type="common">Cucubano</name>
    <name type="synonym">Pyrophorus luminosus</name>
    <dbReference type="NCBI Taxonomy" id="2038154"/>
    <lineage>
        <taxon>Eukaryota</taxon>
        <taxon>Metazoa</taxon>
        <taxon>Ecdysozoa</taxon>
        <taxon>Arthropoda</taxon>
        <taxon>Hexapoda</taxon>
        <taxon>Insecta</taxon>
        <taxon>Pterygota</taxon>
        <taxon>Neoptera</taxon>
        <taxon>Endopterygota</taxon>
        <taxon>Coleoptera</taxon>
        <taxon>Polyphaga</taxon>
        <taxon>Elateriformia</taxon>
        <taxon>Elateroidea</taxon>
        <taxon>Elateridae</taxon>
        <taxon>Agrypninae</taxon>
        <taxon>Pyrophorini</taxon>
        <taxon>Ignelater</taxon>
    </lineage>
</organism>
<dbReference type="OrthoDB" id="6627079at2759"/>
<keyword evidence="13" id="KW-0333">Golgi apparatus</keyword>